<dbReference type="InterPro" id="IPR045260">
    <property type="entry name" value="Sec12-like"/>
</dbReference>
<evidence type="ECO:0000313" key="11">
    <source>
        <dbReference type="EMBL" id="RFU35829.1"/>
    </source>
</evidence>
<dbReference type="OMA" id="EPQLAIF"/>
<evidence type="ECO:0000256" key="9">
    <source>
        <dbReference type="ARBA" id="ARBA00023136"/>
    </source>
</evidence>
<keyword evidence="2 10" id="KW-0853">WD repeat</keyword>
<dbReference type="GO" id="GO:0003400">
    <property type="term" value="P:regulation of COPII vesicle coating"/>
    <property type="evidence" value="ECO:0007669"/>
    <property type="project" value="UniProtKB-UniRule"/>
</dbReference>
<dbReference type="GO" id="GO:0000139">
    <property type="term" value="C:Golgi membrane"/>
    <property type="evidence" value="ECO:0007669"/>
    <property type="project" value="UniProtKB-SubCell"/>
</dbReference>
<keyword evidence="8" id="KW-1133">Transmembrane helix</keyword>
<comment type="similarity">
    <text evidence="10">Belongs to the WD repeat SEC12 family.</text>
</comment>
<accession>A0A3E2HR43</accession>
<feature type="non-terminal residue" evidence="11">
    <location>
        <position position="1"/>
    </location>
</feature>
<keyword evidence="3" id="KW-0812">Transmembrane</keyword>
<dbReference type="EMBL" id="NCSJ02000004">
    <property type="protein sequence ID" value="RFU35829.1"/>
    <property type="molecule type" value="Genomic_DNA"/>
</dbReference>
<keyword evidence="4 10" id="KW-0677">Repeat</keyword>
<evidence type="ECO:0000256" key="7">
    <source>
        <dbReference type="ARBA" id="ARBA00022927"/>
    </source>
</evidence>
<keyword evidence="5 10" id="KW-0256">Endoplasmic reticulum</keyword>
<dbReference type="AlphaFoldDB" id="A0A3E2HR43"/>
<organism evidence="11 12">
    <name type="scientific">Scytalidium lignicola</name>
    <name type="common">Hyphomycete</name>
    <dbReference type="NCBI Taxonomy" id="5539"/>
    <lineage>
        <taxon>Eukaryota</taxon>
        <taxon>Fungi</taxon>
        <taxon>Dikarya</taxon>
        <taxon>Ascomycota</taxon>
        <taxon>Pezizomycotina</taxon>
        <taxon>Leotiomycetes</taxon>
        <taxon>Leotiomycetes incertae sedis</taxon>
        <taxon>Scytalidium</taxon>
    </lineage>
</organism>
<keyword evidence="7 10" id="KW-0653">Protein transport</keyword>
<evidence type="ECO:0000256" key="6">
    <source>
        <dbReference type="ARBA" id="ARBA00022892"/>
    </source>
</evidence>
<keyword evidence="1 10" id="KW-0813">Transport</keyword>
<dbReference type="STRING" id="5539.A0A3E2HR43"/>
<dbReference type="GO" id="GO:0005789">
    <property type="term" value="C:endoplasmic reticulum membrane"/>
    <property type="evidence" value="ECO:0007669"/>
    <property type="project" value="UniProtKB-SubCell"/>
</dbReference>
<keyword evidence="9" id="KW-0472">Membrane</keyword>
<feature type="non-terminal residue" evidence="11">
    <location>
        <position position="611"/>
    </location>
</feature>
<keyword evidence="6" id="KW-0931">ER-Golgi transport</keyword>
<dbReference type="GO" id="GO:0015031">
    <property type="term" value="P:protein transport"/>
    <property type="evidence" value="ECO:0007669"/>
    <property type="project" value="UniProtKB-KW"/>
</dbReference>
<dbReference type="PANTHER" id="PTHR23284">
    <property type="entry name" value="PROLACTIN REGULATORY ELEMENT BINDING PROTEIN"/>
    <property type="match status" value="1"/>
</dbReference>
<evidence type="ECO:0000256" key="1">
    <source>
        <dbReference type="ARBA" id="ARBA00022448"/>
    </source>
</evidence>
<gene>
    <name evidence="11" type="ORF">B7463_g478</name>
</gene>
<evidence type="ECO:0000313" key="12">
    <source>
        <dbReference type="Proteomes" id="UP000258309"/>
    </source>
</evidence>
<comment type="caution">
    <text evidence="11">The sequence shown here is derived from an EMBL/GenBank/DDBJ whole genome shotgun (WGS) entry which is preliminary data.</text>
</comment>
<evidence type="ECO:0000256" key="5">
    <source>
        <dbReference type="ARBA" id="ARBA00022824"/>
    </source>
</evidence>
<dbReference type="Proteomes" id="UP000258309">
    <property type="component" value="Unassembled WGS sequence"/>
</dbReference>
<evidence type="ECO:0000256" key="2">
    <source>
        <dbReference type="ARBA" id="ARBA00022574"/>
    </source>
</evidence>
<proteinExistence type="inferred from homology"/>
<evidence type="ECO:0000256" key="3">
    <source>
        <dbReference type="ARBA" id="ARBA00022692"/>
    </source>
</evidence>
<dbReference type="InterPro" id="IPR015943">
    <property type="entry name" value="WD40/YVTN_repeat-like_dom_sf"/>
</dbReference>
<evidence type="ECO:0000256" key="4">
    <source>
        <dbReference type="ARBA" id="ARBA00022737"/>
    </source>
</evidence>
<keyword evidence="12" id="KW-1185">Reference proteome</keyword>
<dbReference type="Gene3D" id="2.130.10.10">
    <property type="entry name" value="YVTN repeat-like/Quinoprotein amine dehydrogenase"/>
    <property type="match status" value="1"/>
</dbReference>
<dbReference type="GO" id="GO:0005085">
    <property type="term" value="F:guanyl-nucleotide exchange factor activity"/>
    <property type="evidence" value="ECO:0007669"/>
    <property type="project" value="InterPro"/>
</dbReference>
<dbReference type="OrthoDB" id="16538at2759"/>
<reference evidence="11 12" key="1">
    <citation type="submission" date="2018-05" db="EMBL/GenBank/DDBJ databases">
        <title>Draft genome sequence of Scytalidium lignicola DSM 105466, a ubiquitous saprotrophic fungus.</title>
        <authorList>
            <person name="Buettner E."/>
            <person name="Gebauer A.M."/>
            <person name="Hofrichter M."/>
            <person name="Liers C."/>
            <person name="Kellner H."/>
        </authorList>
    </citation>
    <scope>NUCLEOTIDE SEQUENCE [LARGE SCALE GENOMIC DNA]</scope>
    <source>
        <strain evidence="11 12">DSM 105466</strain>
    </source>
</reference>
<protein>
    <recommendedName>
        <fullName evidence="10">Guanine nucleotide-exchange factor SEC12</fullName>
    </recommendedName>
</protein>
<sequence length="611" mass="66042">MAPPIANATTTLSYPLYACSFDPSDPSRLVVGGGGGAGRSGVGNKITLLDASNSNELTQVAEIDLSKDEDNVTRLVVGPQKGKTTLVYAGANSTIEDQKKGRNQHFRVFGIETTGTGNESKIAEISRASLFQGKEKETYQRLMRLSRQYPGHLQLGAVATGLAKDAEIIVFNTSSVSPPTVIGAFPTKNEAVDIDIIQTGTKEYSFAFCDAHDVFVKKIGPKADTEEAECIYITPASRSLERPTVPKFRAFRWLTPELLLMLTNISHTGGAVLQILRLPKSGKGQARIVRSHRLPSNITMGTGLAVCNLSPPSSPTEVQGYTQFVIAVAGQDQSILLFKVDLQMESNVSMVNHIKHLRTFKQVHPLQITDLAFSEFAVPTGPITDATPQQHLKLASVAVGNTVVVHALPLSPVPLSAPGSQSKKRRYALAISSEGLLGLSTIATVLLVLLASIVIQSVLEIRGSSPPLLGMQDYVPIVWQEALGRPYQFPQGYSEQLKMREARTIGFHQDGSPLPIADVISSAKIAAGTGGVVYIHDSDETTGLKLHVHEEEEKHNHEGKMWDELSPAQQELWKRKLKEAGHWAEEYGETLFKGCFWGEVAGAVGRAVVGG</sequence>
<dbReference type="GO" id="GO:0006888">
    <property type="term" value="P:endoplasmic reticulum to Golgi vesicle-mediated transport"/>
    <property type="evidence" value="ECO:0007669"/>
    <property type="project" value="UniProtKB-UniRule"/>
</dbReference>
<dbReference type="FunFam" id="2.130.10.10:FF:001559">
    <property type="entry name" value="Uncharacterized protein"/>
    <property type="match status" value="1"/>
</dbReference>
<dbReference type="PANTHER" id="PTHR23284:SF0">
    <property type="entry name" value="PROLACTIN REGULATORY ELEMENT-BINDING PROTEIN"/>
    <property type="match status" value="1"/>
</dbReference>
<name>A0A3E2HR43_SCYLI</name>
<comment type="function">
    <text evidence="10">Guanine nucleotide-exchange factor (GEF) required for the formation or budding of transport vesicles from the ER.</text>
</comment>
<evidence type="ECO:0000256" key="8">
    <source>
        <dbReference type="ARBA" id="ARBA00022989"/>
    </source>
</evidence>
<comment type="subcellular location">
    <subcellularLocation>
        <location evidence="10">Endoplasmic reticulum membrane</location>
        <topology evidence="10">Single-pass type II membrane protein</topology>
    </subcellularLocation>
    <subcellularLocation>
        <location evidence="10">Golgi apparatus membrane</location>
        <topology evidence="10">Single-pass type II membrane protein</topology>
    </subcellularLocation>
</comment>
<evidence type="ECO:0000256" key="10">
    <source>
        <dbReference type="RuleBase" id="RU369019"/>
    </source>
</evidence>